<comment type="caution">
    <text evidence="1">The sequence shown here is derived from an EMBL/GenBank/DDBJ whole genome shotgun (WGS) entry which is preliminary data.</text>
</comment>
<organism evidence="1 2">
    <name type="scientific">Nocardioides daeguensis</name>
    <dbReference type="NCBI Taxonomy" id="908359"/>
    <lineage>
        <taxon>Bacteria</taxon>
        <taxon>Bacillati</taxon>
        <taxon>Actinomycetota</taxon>
        <taxon>Actinomycetes</taxon>
        <taxon>Propionibacteriales</taxon>
        <taxon>Nocardioidaceae</taxon>
        <taxon>Nocardioides</taxon>
    </lineage>
</organism>
<evidence type="ECO:0000313" key="1">
    <source>
        <dbReference type="EMBL" id="GAA3546695.1"/>
    </source>
</evidence>
<accession>A0ABP6W9D1</accession>
<gene>
    <name evidence="1" type="ORF">GCM10022263_37270</name>
</gene>
<dbReference type="Proteomes" id="UP001500301">
    <property type="component" value="Unassembled WGS sequence"/>
</dbReference>
<dbReference type="EMBL" id="BAABBB010000020">
    <property type="protein sequence ID" value="GAA3546695.1"/>
    <property type="molecule type" value="Genomic_DNA"/>
</dbReference>
<proteinExistence type="predicted"/>
<reference evidence="2" key="1">
    <citation type="journal article" date="2019" name="Int. J. Syst. Evol. Microbiol.">
        <title>The Global Catalogue of Microorganisms (GCM) 10K type strain sequencing project: providing services to taxonomists for standard genome sequencing and annotation.</title>
        <authorList>
            <consortium name="The Broad Institute Genomics Platform"/>
            <consortium name="The Broad Institute Genome Sequencing Center for Infectious Disease"/>
            <person name="Wu L."/>
            <person name="Ma J."/>
        </authorList>
    </citation>
    <scope>NUCLEOTIDE SEQUENCE [LARGE SCALE GENOMIC DNA]</scope>
    <source>
        <strain evidence="2">JCM 17460</strain>
    </source>
</reference>
<sequence>MLTGVSARTKLVSAAIAALLVGLVAALLVIEHQRQDAGPAGYTRIGALGTSVVFAKQSPEGKDVAVVIRRDSDELCNARGPLGGAHPPAICDESVGDVHVYLTQVSKGSTEDPQLCDAITGARLPSEILATPASWSVDFAGSIQDSGTEIEPCTDVS</sequence>
<evidence type="ECO:0000313" key="2">
    <source>
        <dbReference type="Proteomes" id="UP001500301"/>
    </source>
</evidence>
<keyword evidence="2" id="KW-1185">Reference proteome</keyword>
<name>A0ABP6W9D1_9ACTN</name>
<protein>
    <submittedName>
        <fullName evidence="1">Uncharacterized protein</fullName>
    </submittedName>
</protein>